<reference evidence="1 2" key="1">
    <citation type="submission" date="2017-05" db="EMBL/GenBank/DDBJ databases">
        <title>Complete and WGS of Bordetella genogroups.</title>
        <authorList>
            <person name="Spilker T."/>
            <person name="LiPuma J."/>
        </authorList>
    </citation>
    <scope>NUCLEOTIDE SEQUENCE [LARGE SCALE GENOMIC DNA]</scope>
    <source>
        <strain evidence="1 2">AU10456</strain>
    </source>
</reference>
<dbReference type="AlphaFoldDB" id="A0A261TIP7"/>
<name>A0A261TIP7_9BORD</name>
<protein>
    <submittedName>
        <fullName evidence="1">Uncharacterized protein</fullName>
    </submittedName>
</protein>
<gene>
    <name evidence="1" type="ORF">CAL25_13750</name>
</gene>
<proteinExistence type="predicted"/>
<keyword evidence="2" id="KW-1185">Reference proteome</keyword>
<dbReference type="Proteomes" id="UP000216913">
    <property type="component" value="Unassembled WGS sequence"/>
</dbReference>
<accession>A0A261TIP7</accession>
<sequence>MMQQFARARSMSVVTEYGGGAGGNIFRLIDGVASVAPAAKHTMVMSEYQAGAMGALWARANSSDECAAEAAAQAWYARTPPTQRYRSMLERYLAGTFYIHVHGL</sequence>
<comment type="caution">
    <text evidence="1">The sequence shown here is derived from an EMBL/GenBank/DDBJ whole genome shotgun (WGS) entry which is preliminary data.</text>
</comment>
<evidence type="ECO:0000313" key="1">
    <source>
        <dbReference type="EMBL" id="OZI49107.1"/>
    </source>
</evidence>
<dbReference type="EMBL" id="NEVP01000008">
    <property type="protein sequence ID" value="OZI49107.1"/>
    <property type="molecule type" value="Genomic_DNA"/>
</dbReference>
<organism evidence="1 2">
    <name type="scientific">Bordetella genomosp. 5</name>
    <dbReference type="NCBI Taxonomy" id="1395608"/>
    <lineage>
        <taxon>Bacteria</taxon>
        <taxon>Pseudomonadati</taxon>
        <taxon>Pseudomonadota</taxon>
        <taxon>Betaproteobacteria</taxon>
        <taxon>Burkholderiales</taxon>
        <taxon>Alcaligenaceae</taxon>
        <taxon>Bordetella</taxon>
    </lineage>
</organism>
<evidence type="ECO:0000313" key="2">
    <source>
        <dbReference type="Proteomes" id="UP000216913"/>
    </source>
</evidence>